<keyword evidence="1" id="KW-0472">Membrane</keyword>
<dbReference type="Gene3D" id="1.20.1280.50">
    <property type="match status" value="1"/>
</dbReference>
<evidence type="ECO:0000313" key="3">
    <source>
        <dbReference type="Proteomes" id="UP000188268"/>
    </source>
</evidence>
<keyword evidence="1" id="KW-1133">Transmembrane helix</keyword>
<protein>
    <recommendedName>
        <fullName evidence="4">F-box domain-containing protein</fullName>
    </recommendedName>
</protein>
<dbReference type="InterPro" id="IPR045283">
    <property type="entry name" value="AT3G44326-like"/>
</dbReference>
<feature type="transmembrane region" description="Helical" evidence="1">
    <location>
        <begin position="314"/>
        <end position="336"/>
    </location>
</feature>
<dbReference type="Gramene" id="OMP01508">
    <property type="protein sequence ID" value="OMP01508"/>
    <property type="gene ID" value="CCACVL1_03079"/>
</dbReference>
<dbReference type="STRING" id="210143.A0A1R3K3F2"/>
<dbReference type="Proteomes" id="UP000188268">
    <property type="component" value="Unassembled WGS sequence"/>
</dbReference>
<reference evidence="2 3" key="1">
    <citation type="submission" date="2013-09" db="EMBL/GenBank/DDBJ databases">
        <title>Corchorus capsularis genome sequencing.</title>
        <authorList>
            <person name="Alam M."/>
            <person name="Haque M.S."/>
            <person name="Islam M.S."/>
            <person name="Emdad E.M."/>
            <person name="Islam M.M."/>
            <person name="Ahmed B."/>
            <person name="Halim A."/>
            <person name="Hossen Q.M.M."/>
            <person name="Hossain M.Z."/>
            <person name="Ahmed R."/>
            <person name="Khan M.M."/>
            <person name="Islam R."/>
            <person name="Rashid M.M."/>
            <person name="Khan S.A."/>
            <person name="Rahman M.S."/>
            <person name="Alam M."/>
        </authorList>
    </citation>
    <scope>NUCLEOTIDE SEQUENCE [LARGE SCALE GENOMIC DNA]</scope>
    <source>
        <strain evidence="3">cv. CVL-1</strain>
        <tissue evidence="2">Whole seedling</tissue>
    </source>
</reference>
<organism evidence="2 3">
    <name type="scientific">Corchorus capsularis</name>
    <name type="common">Jute</name>
    <dbReference type="NCBI Taxonomy" id="210143"/>
    <lineage>
        <taxon>Eukaryota</taxon>
        <taxon>Viridiplantae</taxon>
        <taxon>Streptophyta</taxon>
        <taxon>Embryophyta</taxon>
        <taxon>Tracheophyta</taxon>
        <taxon>Spermatophyta</taxon>
        <taxon>Magnoliopsida</taxon>
        <taxon>eudicotyledons</taxon>
        <taxon>Gunneridae</taxon>
        <taxon>Pentapetalae</taxon>
        <taxon>rosids</taxon>
        <taxon>malvids</taxon>
        <taxon>Malvales</taxon>
        <taxon>Malvaceae</taxon>
        <taxon>Grewioideae</taxon>
        <taxon>Apeibeae</taxon>
        <taxon>Corchorus</taxon>
    </lineage>
</organism>
<dbReference type="PANTHER" id="PTHR33736">
    <property type="entry name" value="F-BOX PROTEIN-RELATED"/>
    <property type="match status" value="1"/>
</dbReference>
<dbReference type="AlphaFoldDB" id="A0A1R3K3F2"/>
<keyword evidence="1" id="KW-0812">Transmembrane</keyword>
<dbReference type="InterPro" id="IPR036047">
    <property type="entry name" value="F-box-like_dom_sf"/>
</dbReference>
<evidence type="ECO:0008006" key="4">
    <source>
        <dbReference type="Google" id="ProtNLM"/>
    </source>
</evidence>
<keyword evidence="3" id="KW-1185">Reference proteome</keyword>
<dbReference type="OMA" id="FTEHTWQ"/>
<name>A0A1R3K3F2_COCAP</name>
<dbReference type="OrthoDB" id="671172at2759"/>
<dbReference type="PANTHER" id="PTHR33736:SF18">
    <property type="entry name" value="F-BOX DOMAIN-CONTAINING PROTEIN"/>
    <property type="match status" value="1"/>
</dbReference>
<gene>
    <name evidence="2" type="ORF">CCACVL1_03079</name>
</gene>
<proteinExistence type="predicted"/>
<dbReference type="SUPFAM" id="SSF81383">
    <property type="entry name" value="F-box domain"/>
    <property type="match status" value="1"/>
</dbReference>
<dbReference type="EMBL" id="AWWV01006407">
    <property type="protein sequence ID" value="OMP01508.1"/>
    <property type="molecule type" value="Genomic_DNA"/>
</dbReference>
<evidence type="ECO:0000313" key="2">
    <source>
        <dbReference type="EMBL" id="OMP01508.1"/>
    </source>
</evidence>
<accession>A0A1R3K3F2</accession>
<sequence length="337" mass="37488">MTTAAEEGCDGIISTVHPDIIETHILTRLDGPSLASLACASSQLHALSTQDNIWQNICSSIWPSINHPRLQNIISTFPSGHRSFFSDSYPFPHSQPSKQNGNSLTLPTELISAVDIYYQNQIIYSKVEEMETSSNWFLYSPFRVDLLGQKDSISTPIKYVGGSKVDAWLKHLEENLSLSWIVIDPTRKKAVNMSSRGPVSVQRHWLTGDVQVRFGTVMAGDGWRGSAREMVECGVVVICGGKEGGEMHVNEVSMVMEDMDGKALNGKDSLVILKGILENGRRKKLNGNEGKEKYEQFEERKRGRKEGRQRNDRALDLVCIAVGVAGFVAFWSAMLLR</sequence>
<evidence type="ECO:0000256" key="1">
    <source>
        <dbReference type="SAM" id="Phobius"/>
    </source>
</evidence>
<comment type="caution">
    <text evidence="2">The sequence shown here is derived from an EMBL/GenBank/DDBJ whole genome shotgun (WGS) entry which is preliminary data.</text>
</comment>